<keyword evidence="10" id="KW-1185">Reference proteome</keyword>
<protein>
    <recommendedName>
        <fullName evidence="8">C3H1-type domain-containing protein</fullName>
    </recommendedName>
</protein>
<evidence type="ECO:0000256" key="5">
    <source>
        <dbReference type="PROSITE-ProRule" id="PRU00723"/>
    </source>
</evidence>
<dbReference type="InterPro" id="IPR045877">
    <property type="entry name" value="ZFP36-like"/>
</dbReference>
<dbReference type="Gene3D" id="4.10.1000.10">
    <property type="entry name" value="Zinc finger, CCCH-type"/>
    <property type="match status" value="2"/>
</dbReference>
<evidence type="ECO:0000313" key="10">
    <source>
        <dbReference type="Proteomes" id="UP001188597"/>
    </source>
</evidence>
<dbReference type="FunFam" id="4.10.1000.10:FF:000001">
    <property type="entry name" value="zinc finger CCCH domain-containing protein 15-like"/>
    <property type="match status" value="1"/>
</dbReference>
<dbReference type="FunFam" id="4.10.1000.10:FF:000002">
    <property type="entry name" value="Zinc finger protein 36, C3H1 type-like 1"/>
    <property type="match status" value="1"/>
</dbReference>
<evidence type="ECO:0000256" key="3">
    <source>
        <dbReference type="ARBA" id="ARBA00022771"/>
    </source>
</evidence>
<organism evidence="9 10">
    <name type="scientific">Escallonia herrerae</name>
    <dbReference type="NCBI Taxonomy" id="1293975"/>
    <lineage>
        <taxon>Eukaryota</taxon>
        <taxon>Viridiplantae</taxon>
        <taxon>Streptophyta</taxon>
        <taxon>Embryophyta</taxon>
        <taxon>Tracheophyta</taxon>
        <taxon>Spermatophyta</taxon>
        <taxon>Magnoliopsida</taxon>
        <taxon>eudicotyledons</taxon>
        <taxon>Gunneridae</taxon>
        <taxon>Pentapetalae</taxon>
        <taxon>asterids</taxon>
        <taxon>campanulids</taxon>
        <taxon>Escalloniales</taxon>
        <taxon>Escalloniaceae</taxon>
        <taxon>Escallonia</taxon>
    </lineage>
</organism>
<dbReference type="GO" id="GO:0003729">
    <property type="term" value="F:mRNA binding"/>
    <property type="evidence" value="ECO:0007669"/>
    <property type="project" value="InterPro"/>
</dbReference>
<evidence type="ECO:0000313" key="9">
    <source>
        <dbReference type="EMBL" id="KAK3031558.1"/>
    </source>
</evidence>
<dbReference type="Pfam" id="PF00642">
    <property type="entry name" value="zf-CCCH"/>
    <property type="match status" value="1"/>
</dbReference>
<feature type="compositionally biased region" description="Polar residues" evidence="7">
    <location>
        <begin position="20"/>
        <end position="32"/>
    </location>
</feature>
<feature type="domain" description="C3H1-type" evidence="8">
    <location>
        <begin position="349"/>
        <end position="377"/>
    </location>
</feature>
<dbReference type="PANTHER" id="PTHR12547:SF175">
    <property type="entry name" value="ZINC FINGER CCCH DOMAIN-CONTAINING PROTEIN 15-LIKE"/>
    <property type="match status" value="1"/>
</dbReference>
<evidence type="ECO:0000259" key="8">
    <source>
        <dbReference type="PROSITE" id="PS50103"/>
    </source>
</evidence>
<keyword evidence="6" id="KW-0175">Coiled coil</keyword>
<proteinExistence type="predicted"/>
<feature type="coiled-coil region" evidence="6">
    <location>
        <begin position="118"/>
        <end position="145"/>
    </location>
</feature>
<dbReference type="GO" id="GO:0008270">
    <property type="term" value="F:zinc ion binding"/>
    <property type="evidence" value="ECO:0007669"/>
    <property type="project" value="UniProtKB-KW"/>
</dbReference>
<reference evidence="9" key="1">
    <citation type="submission" date="2022-12" db="EMBL/GenBank/DDBJ databases">
        <title>Draft genome assemblies for two species of Escallonia (Escalloniales).</title>
        <authorList>
            <person name="Chanderbali A."/>
            <person name="Dervinis C."/>
            <person name="Anghel I."/>
            <person name="Soltis D."/>
            <person name="Soltis P."/>
            <person name="Zapata F."/>
        </authorList>
    </citation>
    <scope>NUCLEOTIDE SEQUENCE</scope>
    <source>
        <strain evidence="9">UCBG64.0493</strain>
        <tissue evidence="9">Leaf</tissue>
    </source>
</reference>
<keyword evidence="1 5" id="KW-0479">Metal-binding</keyword>
<evidence type="ECO:0000256" key="1">
    <source>
        <dbReference type="ARBA" id="ARBA00022723"/>
    </source>
</evidence>
<feature type="zinc finger region" description="C3H1-type" evidence="5">
    <location>
        <begin position="349"/>
        <end position="377"/>
    </location>
</feature>
<dbReference type="InterPro" id="IPR036855">
    <property type="entry name" value="Znf_CCCH_sf"/>
</dbReference>
<dbReference type="Proteomes" id="UP001188597">
    <property type="component" value="Unassembled WGS sequence"/>
</dbReference>
<sequence>MTPIPLKYARSRANPREMQRNMSTGHGGLTTNRATSPFPDQLEAYPLTSLYSIFPPLHPLTPPSHQPTTSTTTNPIDYHHDTTTTPLDYHHQNQLRTHLFGLQQTLIDRRRAWCLSRLRQSAKEAESLRQENINLQIANLELNKQLSLLLQSSLQNNPHAMPFSPTPLSSVIGSFRGMGIGERAAVGGRDAAWDEEESPVSEVENDPVEEVDLNRVSLPKSISVRSNGFLNAAGQGGETSGDRARGQSKIKTANKAPQSVNIFLTTFYCLYFACFSLWTNLETGTTMVQQKVYVGGGKKEPVELQVYDQGMSKTELCNKWQQIGECPYGDNCQFAHGIEQLRPVIRHPRYKTEVCRMVLAGDHCPYGHRCHFRHTLTEQERLLGQVKPTSLKLPR</sequence>
<evidence type="ECO:0000256" key="4">
    <source>
        <dbReference type="ARBA" id="ARBA00022833"/>
    </source>
</evidence>
<evidence type="ECO:0000256" key="2">
    <source>
        <dbReference type="ARBA" id="ARBA00022737"/>
    </source>
</evidence>
<feature type="region of interest" description="Disordered" evidence="7">
    <location>
        <begin position="1"/>
        <end position="32"/>
    </location>
</feature>
<accession>A0AA89B989</accession>
<gene>
    <name evidence="9" type="ORF">RJ639_036357</name>
</gene>
<dbReference type="AlphaFoldDB" id="A0AA89B989"/>
<dbReference type="EMBL" id="JAVXUP010000300">
    <property type="protein sequence ID" value="KAK3031558.1"/>
    <property type="molecule type" value="Genomic_DNA"/>
</dbReference>
<keyword evidence="4 5" id="KW-0862">Zinc</keyword>
<keyword evidence="3 5" id="KW-0863">Zinc-finger</keyword>
<feature type="zinc finger region" description="C3H1-type" evidence="5">
    <location>
        <begin position="311"/>
        <end position="339"/>
    </location>
</feature>
<name>A0AA89B989_9ASTE</name>
<keyword evidence="2" id="KW-0677">Repeat</keyword>
<dbReference type="SUPFAM" id="SSF90229">
    <property type="entry name" value="CCCH zinc finger"/>
    <property type="match status" value="2"/>
</dbReference>
<dbReference type="SMART" id="SM00356">
    <property type="entry name" value="ZnF_C3H1"/>
    <property type="match status" value="2"/>
</dbReference>
<evidence type="ECO:0000256" key="7">
    <source>
        <dbReference type="SAM" id="MobiDB-lite"/>
    </source>
</evidence>
<comment type="caution">
    <text evidence="9">The sequence shown here is derived from an EMBL/GenBank/DDBJ whole genome shotgun (WGS) entry which is preliminary data.</text>
</comment>
<dbReference type="InterPro" id="IPR000571">
    <property type="entry name" value="Znf_CCCH"/>
</dbReference>
<feature type="domain" description="C3H1-type" evidence="8">
    <location>
        <begin position="311"/>
        <end position="339"/>
    </location>
</feature>
<dbReference type="PROSITE" id="PS50103">
    <property type="entry name" value="ZF_C3H1"/>
    <property type="match status" value="2"/>
</dbReference>
<evidence type="ECO:0000256" key="6">
    <source>
        <dbReference type="SAM" id="Coils"/>
    </source>
</evidence>
<dbReference type="PANTHER" id="PTHR12547">
    <property type="entry name" value="CCCH ZINC FINGER/TIS11-RELATED"/>
    <property type="match status" value="1"/>
</dbReference>